<dbReference type="Gene3D" id="3.40.50.2000">
    <property type="entry name" value="Glycogen Phosphorylase B"/>
    <property type="match status" value="1"/>
</dbReference>
<dbReference type="AlphaFoldDB" id="A0A6N2X6D1"/>
<accession>A0A6N2X6D1</accession>
<dbReference type="EMBL" id="CACRTB010000041">
    <property type="protein sequence ID" value="VYT49695.1"/>
    <property type="molecule type" value="Genomic_DNA"/>
</dbReference>
<proteinExistence type="predicted"/>
<organism evidence="1">
    <name type="scientific">Bacteroides caccae</name>
    <dbReference type="NCBI Taxonomy" id="47678"/>
    <lineage>
        <taxon>Bacteria</taxon>
        <taxon>Pseudomonadati</taxon>
        <taxon>Bacteroidota</taxon>
        <taxon>Bacteroidia</taxon>
        <taxon>Bacteroidales</taxon>
        <taxon>Bacteroidaceae</taxon>
        <taxon>Bacteroides</taxon>
    </lineage>
</organism>
<dbReference type="SUPFAM" id="SSF53756">
    <property type="entry name" value="UDP-Glycosyltransferase/glycogen phosphorylase"/>
    <property type="match status" value="1"/>
</dbReference>
<evidence type="ECO:0008006" key="2">
    <source>
        <dbReference type="Google" id="ProtNLM"/>
    </source>
</evidence>
<evidence type="ECO:0000313" key="1">
    <source>
        <dbReference type="EMBL" id="VYT49695.1"/>
    </source>
</evidence>
<sequence length="390" mass="45191">MGITLTNLFANWPSENIAVFSNGIDYETIKKIRPCDVCIGTPRKTYPIRNNESFKSKIRNYIRNIYVRLGINELKYKPSFLEEDLQQVRAFNPEIIFTALGSIESMERTKLLMSKFPESNLVIYIVDDWVNTRCKEKYFSAYWTQRFDKSFRDLLQLSSGNLSICSSMSESYLKQYGKYFVPFHNPVDIDYWNSLDTVSKYSNDIKSILYLGKINKDTKPCILDLAQVVDELNKEGYNYVFDVYSPDSRANVNLLSQYDGCNLEDAISHEFVPSLMKGYNSLFLPLGFSDESRRYVRLSMPTKLSEYLASGKPTILYCPEEIALAKYVISKQCAIVCTENNREKLKEAVVSLTDQKYYDQQVQIALSVAKEHDFTIVRERFKKTLLSFVK</sequence>
<gene>
    <name evidence="1" type="ORF">BCLFYP20_00318</name>
</gene>
<protein>
    <recommendedName>
        <fullName evidence="2">Glycosyltransferase family 4 protein</fullName>
    </recommendedName>
</protein>
<reference evidence="1" key="1">
    <citation type="submission" date="2019-11" db="EMBL/GenBank/DDBJ databases">
        <authorList>
            <person name="Feng L."/>
        </authorList>
    </citation>
    <scope>NUCLEOTIDE SEQUENCE</scope>
    <source>
        <strain evidence="1">BcaccaeLFYP20</strain>
    </source>
</reference>
<name>A0A6N2X6D1_9BACE</name>